<feature type="compositionally biased region" description="Basic and acidic residues" evidence="1">
    <location>
        <begin position="38"/>
        <end position="57"/>
    </location>
</feature>
<comment type="caution">
    <text evidence="2">The sequence shown here is derived from an EMBL/GenBank/DDBJ whole genome shotgun (WGS) entry which is preliminary data.</text>
</comment>
<evidence type="ECO:0000256" key="1">
    <source>
        <dbReference type="SAM" id="MobiDB-lite"/>
    </source>
</evidence>
<evidence type="ECO:0000313" key="2">
    <source>
        <dbReference type="EMBL" id="GJM92873.1"/>
    </source>
</evidence>
<evidence type="ECO:0000313" key="3">
    <source>
        <dbReference type="Proteomes" id="UP001054889"/>
    </source>
</evidence>
<reference evidence="2" key="2">
    <citation type="submission" date="2021-12" db="EMBL/GenBank/DDBJ databases">
        <title>Resequencing data analysis of finger millet.</title>
        <authorList>
            <person name="Hatakeyama M."/>
            <person name="Aluri S."/>
            <person name="Balachadran M.T."/>
            <person name="Sivarajan S.R."/>
            <person name="Poveda L."/>
            <person name="Shimizu-Inatsugi R."/>
            <person name="Schlapbach R."/>
            <person name="Sreeman S.M."/>
            <person name="Shimizu K.K."/>
        </authorList>
    </citation>
    <scope>NUCLEOTIDE SEQUENCE</scope>
</reference>
<dbReference type="EMBL" id="BQKI01000004">
    <property type="protein sequence ID" value="GJM92873.1"/>
    <property type="molecule type" value="Genomic_DNA"/>
</dbReference>
<proteinExistence type="predicted"/>
<sequence length="99" mass="11421">MPLLMSVNGRRRQETGFGRATAARRRRGRNQGAEIDVDSSKLERESSIEGHGKRQGEAARRFVELFWPGRRWQLEDSSSELRGVGNGVRLWRKRASQQR</sequence>
<gene>
    <name evidence="2" type="primary">ga09379</name>
    <name evidence="2" type="ORF">PR202_ga09379</name>
</gene>
<name>A0AAV5C4V6_ELECO</name>
<protein>
    <submittedName>
        <fullName evidence="2">Uncharacterized protein</fullName>
    </submittedName>
</protein>
<organism evidence="2 3">
    <name type="scientific">Eleusine coracana subsp. coracana</name>
    <dbReference type="NCBI Taxonomy" id="191504"/>
    <lineage>
        <taxon>Eukaryota</taxon>
        <taxon>Viridiplantae</taxon>
        <taxon>Streptophyta</taxon>
        <taxon>Embryophyta</taxon>
        <taxon>Tracheophyta</taxon>
        <taxon>Spermatophyta</taxon>
        <taxon>Magnoliopsida</taxon>
        <taxon>Liliopsida</taxon>
        <taxon>Poales</taxon>
        <taxon>Poaceae</taxon>
        <taxon>PACMAD clade</taxon>
        <taxon>Chloridoideae</taxon>
        <taxon>Cynodonteae</taxon>
        <taxon>Eleusininae</taxon>
        <taxon>Eleusine</taxon>
    </lineage>
</organism>
<accession>A0AAV5C4V6</accession>
<reference evidence="2" key="1">
    <citation type="journal article" date="2018" name="DNA Res.">
        <title>Multiple hybrid de novo genome assembly of finger millet, an orphan allotetraploid crop.</title>
        <authorList>
            <person name="Hatakeyama M."/>
            <person name="Aluri S."/>
            <person name="Balachadran M.T."/>
            <person name="Sivarajan S.R."/>
            <person name="Patrignani A."/>
            <person name="Gruter S."/>
            <person name="Poveda L."/>
            <person name="Shimizu-Inatsugi R."/>
            <person name="Baeten J."/>
            <person name="Francoijs K.J."/>
            <person name="Nataraja K.N."/>
            <person name="Reddy Y.A.N."/>
            <person name="Phadnis S."/>
            <person name="Ravikumar R.L."/>
            <person name="Schlapbach R."/>
            <person name="Sreeman S.M."/>
            <person name="Shimizu K.K."/>
        </authorList>
    </citation>
    <scope>NUCLEOTIDE SEQUENCE</scope>
</reference>
<dbReference type="Proteomes" id="UP001054889">
    <property type="component" value="Unassembled WGS sequence"/>
</dbReference>
<dbReference type="AlphaFoldDB" id="A0AAV5C4V6"/>
<feature type="region of interest" description="Disordered" evidence="1">
    <location>
        <begin position="1"/>
        <end position="57"/>
    </location>
</feature>
<keyword evidence="3" id="KW-1185">Reference proteome</keyword>